<evidence type="ECO:0000259" key="1">
    <source>
        <dbReference type="Pfam" id="PF07833"/>
    </source>
</evidence>
<proteinExistence type="predicted"/>
<name>A0A934HZ85_9CLOT</name>
<dbReference type="EMBL" id="JAEEGB010000015">
    <property type="protein sequence ID" value="MBI6873802.1"/>
    <property type="molecule type" value="Genomic_DNA"/>
</dbReference>
<comment type="caution">
    <text evidence="2">The sequence shown here is derived from an EMBL/GenBank/DDBJ whole genome shotgun (WGS) entry which is preliminary data.</text>
</comment>
<organism evidence="2 3">
    <name type="scientific">Clostridium aciditolerans</name>
    <dbReference type="NCBI Taxonomy" id="339861"/>
    <lineage>
        <taxon>Bacteria</taxon>
        <taxon>Bacillati</taxon>
        <taxon>Bacillota</taxon>
        <taxon>Clostridia</taxon>
        <taxon>Eubacteriales</taxon>
        <taxon>Clostridiaceae</taxon>
        <taxon>Clostridium</taxon>
    </lineage>
</organism>
<protein>
    <submittedName>
        <fullName evidence="2">DUF2334 domain-containing protein</fullName>
    </submittedName>
</protein>
<dbReference type="Pfam" id="PF07833">
    <property type="entry name" value="Cu_amine_oxidN1"/>
    <property type="match status" value="1"/>
</dbReference>
<dbReference type="AlphaFoldDB" id="A0A934HZ85"/>
<dbReference type="Pfam" id="PF10096">
    <property type="entry name" value="DUF2334"/>
    <property type="match status" value="1"/>
</dbReference>
<sequence>MRIFNRWKFFIVIIVLLVFTYFIKSVSSKIYMENSGDKYTSKDINMIKANISLKYEDADLNLLKPIYVENNRYYIPVTEILSKLHGKSSIKNNSTVLELNQCNIIVNHDKDEFVKNERGIKLKEKAICTNDCVYITLFDFIKMFDLKTQWNIDKNTISLYKNRDIVNCAAVSKKGKPALIRLEDIAAGGMYSSEESLEKLRIICDYLHSEGVPFHIAWIPRYVSPKKNIDNDLLKNYNMHNADFVFTLDYFMDKGGIIGLHGYTHQYGETESVDGIEFHRSLRDNIPGDIQYAQERIKAALETAGKLKIQCSFFEVPHYAILYPQQDIIEKNFDYIYEPYSEDGGITECNKVFYKDKYGRIIKYIPTPLNYIDGKDDCINMINKIDTLKEGLIASFFYHPYIEFDDIKISKGEDGYPYYEYSNQSVMHQVIDRLKYRNFTFYRINDVK</sequence>
<reference evidence="2" key="1">
    <citation type="submission" date="2020-12" db="EMBL/GenBank/DDBJ databases">
        <title>Clostridium thailandense sp. nov., a novel acetogenic bacterium isolated from peat land soil in Thailand.</title>
        <authorList>
            <person name="Chaikitkaew S."/>
            <person name="Birkeland N.K."/>
        </authorList>
    </citation>
    <scope>NUCLEOTIDE SEQUENCE</scope>
    <source>
        <strain evidence="2">DSM 17425</strain>
    </source>
</reference>
<accession>A0A934HZ85</accession>
<feature type="domain" description="Copper amine oxidase-like N-terminal" evidence="1">
    <location>
        <begin position="65"/>
        <end position="158"/>
    </location>
</feature>
<dbReference type="InterPro" id="IPR012854">
    <property type="entry name" value="Cu_amine_oxidase-like_N"/>
</dbReference>
<dbReference type="InterPro" id="IPR018763">
    <property type="entry name" value="DUF2334"/>
</dbReference>
<keyword evidence="3" id="KW-1185">Reference proteome</keyword>
<evidence type="ECO:0000313" key="3">
    <source>
        <dbReference type="Proteomes" id="UP000622687"/>
    </source>
</evidence>
<evidence type="ECO:0000313" key="2">
    <source>
        <dbReference type="EMBL" id="MBI6873802.1"/>
    </source>
</evidence>
<dbReference type="Proteomes" id="UP000622687">
    <property type="component" value="Unassembled WGS sequence"/>
</dbReference>
<gene>
    <name evidence="2" type="ORF">I6U51_13940</name>
</gene>